<dbReference type="AlphaFoldDB" id="A0A8H7UUV5"/>
<accession>A0A8H7UUV5</accession>
<evidence type="ECO:0000256" key="1">
    <source>
        <dbReference type="ARBA" id="ARBA00004496"/>
    </source>
</evidence>
<reference evidence="6" key="1">
    <citation type="submission" date="2020-12" db="EMBL/GenBank/DDBJ databases">
        <title>Metabolic potential, ecology and presence of endohyphal bacteria is reflected in genomic diversity of Mucoromycotina.</title>
        <authorList>
            <person name="Muszewska A."/>
            <person name="Okrasinska A."/>
            <person name="Steczkiewicz K."/>
            <person name="Drgas O."/>
            <person name="Orlowska M."/>
            <person name="Perlinska-Lenart U."/>
            <person name="Aleksandrzak-Piekarczyk T."/>
            <person name="Szatraj K."/>
            <person name="Zielenkiewicz U."/>
            <person name="Pilsyk S."/>
            <person name="Malc E."/>
            <person name="Mieczkowski P."/>
            <person name="Kruszewska J.S."/>
            <person name="Biernat P."/>
            <person name="Pawlowska J."/>
        </authorList>
    </citation>
    <scope>NUCLEOTIDE SEQUENCE</scope>
    <source>
        <strain evidence="6">WA0000017839</strain>
    </source>
</reference>
<protein>
    <submittedName>
        <fullName evidence="6">Uncharacterized protein</fullName>
    </submittedName>
</protein>
<gene>
    <name evidence="6" type="ORF">INT47_011150</name>
</gene>
<dbReference type="EMBL" id="JAEPRD010000261">
    <property type="protein sequence ID" value="KAG2192908.1"/>
    <property type="molecule type" value="Genomic_DNA"/>
</dbReference>
<comment type="similarity">
    <text evidence="2">Belongs to the MAK10 family.</text>
</comment>
<dbReference type="InterPro" id="IPR007244">
    <property type="entry name" value="Naa35_N"/>
</dbReference>
<dbReference type="Pfam" id="PF25789">
    <property type="entry name" value="TPR_NAA35"/>
    <property type="match status" value="1"/>
</dbReference>
<keyword evidence="7" id="KW-1185">Reference proteome</keyword>
<proteinExistence type="inferred from homology"/>
<evidence type="ECO:0000259" key="5">
    <source>
        <dbReference type="Pfam" id="PF25789"/>
    </source>
</evidence>
<comment type="subcellular location">
    <subcellularLocation>
        <location evidence="1">Cytoplasm</location>
    </subcellularLocation>
</comment>
<dbReference type="InterPro" id="IPR057982">
    <property type="entry name" value="TPR_NAA35"/>
</dbReference>
<evidence type="ECO:0000256" key="2">
    <source>
        <dbReference type="ARBA" id="ARBA00006289"/>
    </source>
</evidence>
<evidence type="ECO:0000259" key="4">
    <source>
        <dbReference type="Pfam" id="PF04112"/>
    </source>
</evidence>
<sequence>MQQPLGDLQEQLDAFTELNINIPTTEEEQEYLLPQWKDITSFLDEATQDFGVGQLVHLQSFTLFDAMSAIEIMDPRMDTGMLIEEKPNKFDILEKLTGEETLGIMDRLLTREMAWISGHSLSQTVYTCIYFHHIQTLNGLPMPTLTSDFESIIYGVLKTYVLATVKCCHYIWTEMTQGNVFEEEDFTTNLFGLSFNEQNPDVAIFNDIDSSIMLLNHVLNTSLSEKQTHVVKEILNRMEIRKSFLLSLVFLSQNEGSHLPQAKKELSRVMRLLDSVDLSLGKDVPDAFDSNINRKLTSQTPPRPVELVSEEKSFTEFKLLIGRLERICNVVDYPSVTSLMNNFASFGSTQPYPDAFSRSKLNTLFFHNQRIFGTLPVPRLILASVEEIVRPPAWWLSSNQLYPDNIDGKELLNAHETLKAYLDRISMVFVEFFKINCHNRSRQRRMLCKVVSEWEILQEEAAGVDEVFHMLQTDEEGDPLSTPYYFSSWAYNIKLTMIENILYLGFELDLYGSHEYVMIYWYTQCVLGSRAYLLERISTYIDQSSKSADLYNYVRTNQLLNHGKKSLSEAVLKILLCAKNTGQWGQRKLVFDNEETRYLHRFKSFIPLISPPHPSYELFLETVEIDDFDVDRMKEIITKDLEQTKKVLEHVLSMSAEETNTEMCHNRFTEDIKNLVRTSVAIKIGLLYIKNAGVKNIEANFKYHPWFPIIQKQ</sequence>
<feature type="domain" description="NAA35-like N-terminal" evidence="4">
    <location>
        <begin position="53"/>
        <end position="201"/>
    </location>
</feature>
<dbReference type="OrthoDB" id="269405at2759"/>
<evidence type="ECO:0000313" key="6">
    <source>
        <dbReference type="EMBL" id="KAG2192908.1"/>
    </source>
</evidence>
<keyword evidence="3" id="KW-0963">Cytoplasm</keyword>
<name>A0A8H7UUV5_9FUNG</name>
<feature type="domain" description="NAA35-like TPR repeats" evidence="5">
    <location>
        <begin position="327"/>
        <end position="710"/>
    </location>
</feature>
<organism evidence="6 7">
    <name type="scientific">Mucor saturninus</name>
    <dbReference type="NCBI Taxonomy" id="64648"/>
    <lineage>
        <taxon>Eukaryota</taxon>
        <taxon>Fungi</taxon>
        <taxon>Fungi incertae sedis</taxon>
        <taxon>Mucoromycota</taxon>
        <taxon>Mucoromycotina</taxon>
        <taxon>Mucoromycetes</taxon>
        <taxon>Mucorales</taxon>
        <taxon>Mucorineae</taxon>
        <taxon>Mucoraceae</taxon>
        <taxon>Mucor</taxon>
    </lineage>
</organism>
<dbReference type="PANTHER" id="PTHR21373">
    <property type="entry name" value="GLUCOSE REPRESSIBLE PROTEIN MAK10"/>
    <property type="match status" value="1"/>
</dbReference>
<dbReference type="PANTHER" id="PTHR21373:SF0">
    <property type="entry name" value="N-ALPHA-ACETYLTRANSFERASE 35, NATC AUXILIARY SUBUNIT"/>
    <property type="match status" value="1"/>
</dbReference>
<comment type="caution">
    <text evidence="6">The sequence shown here is derived from an EMBL/GenBank/DDBJ whole genome shotgun (WGS) entry which is preliminary data.</text>
</comment>
<dbReference type="Pfam" id="PF04112">
    <property type="entry name" value="Mak10"/>
    <property type="match status" value="1"/>
</dbReference>
<dbReference type="GO" id="GO:0031417">
    <property type="term" value="C:NatC complex"/>
    <property type="evidence" value="ECO:0007669"/>
    <property type="project" value="InterPro"/>
</dbReference>
<evidence type="ECO:0000256" key="3">
    <source>
        <dbReference type="ARBA" id="ARBA00022490"/>
    </source>
</evidence>
<dbReference type="InterPro" id="IPR057983">
    <property type="entry name" value="NAA35-like_N"/>
</dbReference>
<dbReference type="Proteomes" id="UP000603453">
    <property type="component" value="Unassembled WGS sequence"/>
</dbReference>
<evidence type="ECO:0000313" key="7">
    <source>
        <dbReference type="Proteomes" id="UP000603453"/>
    </source>
</evidence>